<accession>A0A8T7M159</accession>
<evidence type="ECO:0000313" key="3">
    <source>
        <dbReference type="Proteomes" id="UP000521676"/>
    </source>
</evidence>
<reference evidence="1 3" key="1">
    <citation type="submission" date="2020-06" db="EMBL/GenBank/DDBJ databases">
        <title>Anoxygenic phototrophic Chloroflexota member uses a Type I reaction center.</title>
        <authorList>
            <person name="Tsuji J.M."/>
            <person name="Shaw N.A."/>
            <person name="Nagashima S."/>
            <person name="Venkiteswaran J."/>
            <person name="Schiff S.L."/>
            <person name="Hanada S."/>
            <person name="Tank M."/>
            <person name="Neufeld J.D."/>
        </authorList>
    </citation>
    <scope>NUCLEOTIDE SEQUENCE [LARGE SCALE GENOMIC DNA]</scope>
    <source>
        <strain evidence="1">L227-S17</strain>
    </source>
</reference>
<gene>
    <name evidence="1" type="ORF">HXX08_12140</name>
    <name evidence="2" type="ORF">OZ401_001772</name>
</gene>
<keyword evidence="4" id="KW-1185">Reference proteome</keyword>
<organism evidence="1 3">
    <name type="scientific">Candidatus Chlorohelix allophototropha</name>
    <dbReference type="NCBI Taxonomy" id="3003348"/>
    <lineage>
        <taxon>Bacteria</taxon>
        <taxon>Bacillati</taxon>
        <taxon>Chloroflexota</taxon>
        <taxon>Chloroflexia</taxon>
        <taxon>Candidatus Chloroheliales</taxon>
        <taxon>Candidatus Chloroheliaceae</taxon>
        <taxon>Candidatus Chlorohelix</taxon>
    </lineage>
</organism>
<reference evidence="2" key="2">
    <citation type="journal article" date="2024" name="Nature">
        <title>Anoxygenic phototroph of the Chloroflexota uses a type I reaction centre.</title>
        <authorList>
            <person name="Tsuji J.M."/>
            <person name="Shaw N.A."/>
            <person name="Nagashima S."/>
            <person name="Venkiteswaran J.J."/>
            <person name="Schiff S.L."/>
            <person name="Watanabe T."/>
            <person name="Fukui M."/>
            <person name="Hanada S."/>
            <person name="Tank M."/>
            <person name="Neufeld J.D."/>
        </authorList>
    </citation>
    <scope>NUCLEOTIDE SEQUENCE</scope>
    <source>
        <strain evidence="2">L227-S17</strain>
    </source>
</reference>
<dbReference type="EMBL" id="JACATZ010000001">
    <property type="protein sequence ID" value="NWJ46622.1"/>
    <property type="molecule type" value="Genomic_DNA"/>
</dbReference>
<name>A0A8T7M159_9CHLR</name>
<evidence type="ECO:0000313" key="1">
    <source>
        <dbReference type="EMBL" id="NWJ46622.1"/>
    </source>
</evidence>
<dbReference type="RefSeq" id="WP_341467877.1">
    <property type="nucleotide sequence ID" value="NZ_CP128399.1"/>
</dbReference>
<sequence length="119" mass="13367">MNDWITTTNKMMDLANEYFYGAVNSVLWGTEKSLALTKSIVAQVEANQHEGKKLLEDYTERARRTQGIIQEVWQEGVKSTTTNMNALRVASDAAVVELDRKIESINEKLTSTGKKVSNN</sequence>
<dbReference type="AlphaFoldDB" id="A0A8T7M159"/>
<dbReference type="EMBL" id="CP128399">
    <property type="protein sequence ID" value="WJW65991.1"/>
    <property type="molecule type" value="Genomic_DNA"/>
</dbReference>
<evidence type="ECO:0000313" key="4">
    <source>
        <dbReference type="Proteomes" id="UP001431572"/>
    </source>
</evidence>
<dbReference type="Proteomes" id="UP001431572">
    <property type="component" value="Chromosome 1"/>
</dbReference>
<evidence type="ECO:0000313" key="2">
    <source>
        <dbReference type="EMBL" id="WJW65991.1"/>
    </source>
</evidence>
<protein>
    <recommendedName>
        <fullName evidence="5">Phasin family protein</fullName>
    </recommendedName>
</protein>
<dbReference type="Proteomes" id="UP000521676">
    <property type="component" value="Unassembled WGS sequence"/>
</dbReference>
<proteinExistence type="predicted"/>
<evidence type="ECO:0008006" key="5">
    <source>
        <dbReference type="Google" id="ProtNLM"/>
    </source>
</evidence>